<dbReference type="AlphaFoldDB" id="W6UXU8"/>
<evidence type="ECO:0000313" key="2">
    <source>
        <dbReference type="Proteomes" id="UP000019149"/>
    </source>
</evidence>
<dbReference type="CTD" id="36337214"/>
<organism evidence="1 2">
    <name type="scientific">Echinococcus granulosus</name>
    <name type="common">Hydatid tapeworm</name>
    <dbReference type="NCBI Taxonomy" id="6210"/>
    <lineage>
        <taxon>Eukaryota</taxon>
        <taxon>Metazoa</taxon>
        <taxon>Spiralia</taxon>
        <taxon>Lophotrochozoa</taxon>
        <taxon>Platyhelminthes</taxon>
        <taxon>Cestoda</taxon>
        <taxon>Eucestoda</taxon>
        <taxon>Cyclophyllidea</taxon>
        <taxon>Taeniidae</taxon>
        <taxon>Echinococcus</taxon>
        <taxon>Echinococcus granulosus group</taxon>
    </lineage>
</organism>
<comment type="caution">
    <text evidence="1">The sequence shown here is derived from an EMBL/GenBank/DDBJ whole genome shotgun (WGS) entry which is preliminary data.</text>
</comment>
<dbReference type="RefSeq" id="XP_024354613.1">
    <property type="nucleotide sequence ID" value="XM_024490748.1"/>
</dbReference>
<protein>
    <submittedName>
        <fullName evidence="1">Uncharacterized protein</fullName>
    </submittedName>
</protein>
<name>W6UXU8_ECHGR</name>
<proteinExistence type="predicted"/>
<reference evidence="1 2" key="1">
    <citation type="journal article" date="2013" name="Nat. Genet.">
        <title>The genome of the hydatid tapeworm Echinococcus granulosus.</title>
        <authorList>
            <person name="Zheng H."/>
            <person name="Zhang W."/>
            <person name="Zhang L."/>
            <person name="Zhang Z."/>
            <person name="Li J."/>
            <person name="Lu G."/>
            <person name="Zhu Y."/>
            <person name="Wang Y."/>
            <person name="Huang Y."/>
            <person name="Liu J."/>
            <person name="Kang H."/>
            <person name="Chen J."/>
            <person name="Wang L."/>
            <person name="Chen A."/>
            <person name="Yu S."/>
            <person name="Gao Z."/>
            <person name="Jin L."/>
            <person name="Gu W."/>
            <person name="Wang Z."/>
            <person name="Zhao L."/>
            <person name="Shi B."/>
            <person name="Wen H."/>
            <person name="Lin R."/>
            <person name="Jones M.K."/>
            <person name="Brejova B."/>
            <person name="Vinar T."/>
            <person name="Zhao G."/>
            <person name="McManus D.P."/>
            <person name="Chen Z."/>
            <person name="Zhou Y."/>
            <person name="Wang S."/>
        </authorList>
    </citation>
    <scope>NUCLEOTIDE SEQUENCE [LARGE SCALE GENOMIC DNA]</scope>
</reference>
<gene>
    <name evidence="1" type="ORF">EGR_01499</name>
</gene>
<dbReference type="Proteomes" id="UP000019149">
    <property type="component" value="Unassembled WGS sequence"/>
</dbReference>
<accession>W6UXU8</accession>
<dbReference type="EMBL" id="APAU02000006">
    <property type="protein sequence ID" value="EUB63417.1"/>
    <property type="molecule type" value="Genomic_DNA"/>
</dbReference>
<dbReference type="KEGG" id="egl:EGR_01499"/>
<evidence type="ECO:0000313" key="1">
    <source>
        <dbReference type="EMBL" id="EUB63417.1"/>
    </source>
</evidence>
<sequence length="46" mass="4951">MSPDLLFCDKQKKAPTPLFTATTLTAKSESVSGRPLHVDAVTYARG</sequence>
<dbReference type="GeneID" id="36337214"/>
<keyword evidence="2" id="KW-1185">Reference proteome</keyword>